<organism evidence="3 4">
    <name type="scientific">Zeimonas arvi</name>
    <dbReference type="NCBI Taxonomy" id="2498847"/>
    <lineage>
        <taxon>Bacteria</taxon>
        <taxon>Pseudomonadati</taxon>
        <taxon>Pseudomonadota</taxon>
        <taxon>Betaproteobacteria</taxon>
        <taxon>Burkholderiales</taxon>
        <taxon>Burkholderiaceae</taxon>
        <taxon>Zeimonas</taxon>
    </lineage>
</organism>
<dbReference type="GO" id="GO:0016020">
    <property type="term" value="C:membrane"/>
    <property type="evidence" value="ECO:0007669"/>
    <property type="project" value="TreeGrafter"/>
</dbReference>
<dbReference type="OrthoDB" id="149912at2"/>
<dbReference type="Gene3D" id="3.40.50.1820">
    <property type="entry name" value="alpha/beta hydrolase"/>
    <property type="match status" value="1"/>
</dbReference>
<evidence type="ECO:0000313" key="4">
    <source>
        <dbReference type="Proteomes" id="UP000321548"/>
    </source>
</evidence>
<keyword evidence="1 3" id="KW-0378">Hydrolase</keyword>
<reference evidence="3 4" key="1">
    <citation type="submission" date="2019-06" db="EMBL/GenBank/DDBJ databases">
        <title>Quisquiliibacterium sp. nov., isolated from a maize field.</title>
        <authorList>
            <person name="Lin S.-Y."/>
            <person name="Tsai C.-F."/>
            <person name="Young C.-C."/>
        </authorList>
    </citation>
    <scope>NUCLEOTIDE SEQUENCE [LARGE SCALE GENOMIC DNA]</scope>
    <source>
        <strain evidence="3 4">CC-CFT501</strain>
    </source>
</reference>
<dbReference type="EMBL" id="VDUY01000009">
    <property type="protein sequence ID" value="TXL62636.1"/>
    <property type="molecule type" value="Genomic_DNA"/>
</dbReference>
<name>A0A5C8NNB0_9BURK</name>
<dbReference type="Proteomes" id="UP000321548">
    <property type="component" value="Unassembled WGS sequence"/>
</dbReference>
<sequence>MPAAYRPKRQSESGFLAVRGLRHHLRRWPAVPAGETTDADPVDGPARTVFLLHGWMDMSASFQFVVDLLPANWTLLAPDWRGFGLSERPAADCYWFPDYLADLDRLLDVLAPGEPVDLVAHSMGGNVAALYAGVRPGRVRKLVNLEGVGMPASRPEQAPDRYREWLDALHAGPSLRDYDSREAVAARLMKNNPRLRADQAAFLAQHWGVAQPDGRFALAGDPAHRLVNPVLYRADEVTEVWRRIEADVLWVLSEHASDWHAFVKEPEYRERLSAIRSLSRATVAGAGHMMHHDRPGAVAALIREFLS</sequence>
<dbReference type="PRINTS" id="PR00412">
    <property type="entry name" value="EPOXHYDRLASE"/>
</dbReference>
<dbReference type="InterPro" id="IPR050266">
    <property type="entry name" value="AB_hydrolase_sf"/>
</dbReference>
<dbReference type="RefSeq" id="WP_147705809.1">
    <property type="nucleotide sequence ID" value="NZ_VDUY01000009.1"/>
</dbReference>
<proteinExistence type="predicted"/>
<dbReference type="PANTHER" id="PTHR43798:SF31">
    <property type="entry name" value="AB HYDROLASE SUPERFAMILY PROTEIN YCLE"/>
    <property type="match status" value="1"/>
</dbReference>
<dbReference type="InterPro" id="IPR000073">
    <property type="entry name" value="AB_hydrolase_1"/>
</dbReference>
<accession>A0A5C8NNB0</accession>
<keyword evidence="4" id="KW-1185">Reference proteome</keyword>
<dbReference type="Pfam" id="PF00561">
    <property type="entry name" value="Abhydrolase_1"/>
    <property type="match status" value="1"/>
</dbReference>
<dbReference type="SUPFAM" id="SSF53474">
    <property type="entry name" value="alpha/beta-Hydrolases"/>
    <property type="match status" value="1"/>
</dbReference>
<dbReference type="AlphaFoldDB" id="A0A5C8NNB0"/>
<dbReference type="GO" id="GO:0016787">
    <property type="term" value="F:hydrolase activity"/>
    <property type="evidence" value="ECO:0007669"/>
    <property type="project" value="UniProtKB-KW"/>
</dbReference>
<evidence type="ECO:0000256" key="1">
    <source>
        <dbReference type="ARBA" id="ARBA00022801"/>
    </source>
</evidence>
<evidence type="ECO:0000313" key="3">
    <source>
        <dbReference type="EMBL" id="TXL62636.1"/>
    </source>
</evidence>
<dbReference type="PANTHER" id="PTHR43798">
    <property type="entry name" value="MONOACYLGLYCEROL LIPASE"/>
    <property type="match status" value="1"/>
</dbReference>
<feature type="domain" description="AB hydrolase-1" evidence="2">
    <location>
        <begin position="48"/>
        <end position="177"/>
    </location>
</feature>
<evidence type="ECO:0000259" key="2">
    <source>
        <dbReference type="Pfam" id="PF00561"/>
    </source>
</evidence>
<gene>
    <name evidence="3" type="ORF">FHP08_17580</name>
</gene>
<comment type="caution">
    <text evidence="3">The sequence shown here is derived from an EMBL/GenBank/DDBJ whole genome shotgun (WGS) entry which is preliminary data.</text>
</comment>
<dbReference type="InterPro" id="IPR000639">
    <property type="entry name" value="Epox_hydrolase-like"/>
</dbReference>
<dbReference type="PRINTS" id="PR00111">
    <property type="entry name" value="ABHYDROLASE"/>
</dbReference>
<protein>
    <submittedName>
        <fullName evidence="3">Alpha/beta hydrolase</fullName>
    </submittedName>
</protein>
<dbReference type="InterPro" id="IPR029058">
    <property type="entry name" value="AB_hydrolase_fold"/>
</dbReference>